<dbReference type="EC" id="2.3.1.51" evidence="6"/>
<dbReference type="Pfam" id="PF01553">
    <property type="entry name" value="Acyltransferase"/>
    <property type="match status" value="1"/>
</dbReference>
<reference evidence="6 7" key="1">
    <citation type="submission" date="2016-04" db="EMBL/GenBank/DDBJ databases">
        <title>ATOL: Assembling a taxonomically balanced genome-scale reconstruction of the evolutionary history of the Enterobacteriaceae.</title>
        <authorList>
            <person name="Plunkett G.III."/>
            <person name="Neeno-Eckwall E.C."/>
            <person name="Glasner J.D."/>
            <person name="Perna N.T."/>
        </authorList>
    </citation>
    <scope>NUCLEOTIDE SEQUENCE [LARGE SCALE GENOMIC DNA]</scope>
    <source>
        <strain evidence="6 7">ATCC 700826</strain>
    </source>
</reference>
<dbReference type="GO" id="GO:0006654">
    <property type="term" value="P:phosphatidic acid biosynthetic process"/>
    <property type="evidence" value="ECO:0007669"/>
    <property type="project" value="TreeGrafter"/>
</dbReference>
<evidence type="ECO:0000259" key="5">
    <source>
        <dbReference type="SMART" id="SM00563"/>
    </source>
</evidence>
<feature type="compositionally biased region" description="Polar residues" evidence="4">
    <location>
        <begin position="112"/>
        <end position="131"/>
    </location>
</feature>
<dbReference type="RefSeq" id="WP_064720901.1">
    <property type="nucleotide sequence ID" value="NZ_LXEV01000032.1"/>
</dbReference>
<organism evidence="6 7">
    <name type="scientific">Proteus hauseri ATCC 700826</name>
    <dbReference type="NCBI Taxonomy" id="1354271"/>
    <lineage>
        <taxon>Bacteria</taxon>
        <taxon>Pseudomonadati</taxon>
        <taxon>Pseudomonadota</taxon>
        <taxon>Gammaproteobacteria</taxon>
        <taxon>Enterobacterales</taxon>
        <taxon>Morganellaceae</taxon>
        <taxon>Proteus</taxon>
    </lineage>
</organism>
<protein>
    <submittedName>
        <fullName evidence="6">1-acyl-sn-glycerol-3-phosphate acyltransferase</fullName>
        <ecNumber evidence="6">2.3.-.-</ecNumber>
        <ecNumber evidence="6">2.3.1.51</ecNumber>
    </submittedName>
</protein>
<proteinExistence type="predicted"/>
<dbReference type="SUPFAM" id="SSF69593">
    <property type="entry name" value="Glycerol-3-phosphate (1)-acyltransferase"/>
    <property type="match status" value="1"/>
</dbReference>
<feature type="domain" description="Phospholipid/glycerol acyltransferase" evidence="5">
    <location>
        <begin position="41"/>
        <end position="193"/>
    </location>
</feature>
<gene>
    <name evidence="6" type="ORF">M997_2990</name>
</gene>
<keyword evidence="3 6" id="KW-0012">Acyltransferase</keyword>
<dbReference type="EC" id="2.3.-.-" evidence="6"/>
<evidence type="ECO:0000256" key="4">
    <source>
        <dbReference type="SAM" id="MobiDB-lite"/>
    </source>
</evidence>
<keyword evidence="2 6" id="KW-0808">Transferase</keyword>
<dbReference type="PANTHER" id="PTHR10434">
    <property type="entry name" value="1-ACYL-SN-GLYCEROL-3-PHOSPHATE ACYLTRANSFERASE"/>
    <property type="match status" value="1"/>
</dbReference>
<evidence type="ECO:0000256" key="3">
    <source>
        <dbReference type="ARBA" id="ARBA00023315"/>
    </source>
</evidence>
<dbReference type="GO" id="GO:0003841">
    <property type="term" value="F:1-acylglycerol-3-phosphate O-acyltransferase activity"/>
    <property type="evidence" value="ECO:0007669"/>
    <property type="project" value="UniProtKB-EC"/>
</dbReference>
<dbReference type="CDD" id="cd07989">
    <property type="entry name" value="LPLAT_AGPAT-like"/>
    <property type="match status" value="1"/>
</dbReference>
<evidence type="ECO:0000313" key="7">
    <source>
        <dbReference type="Proteomes" id="UP000078250"/>
    </source>
</evidence>
<dbReference type="AlphaFoldDB" id="A0AAJ3HQH1"/>
<dbReference type="Proteomes" id="UP000078250">
    <property type="component" value="Unassembled WGS sequence"/>
</dbReference>
<keyword evidence="7" id="KW-1185">Reference proteome</keyword>
<comment type="caution">
    <text evidence="6">The sequence shown here is derived from an EMBL/GenBank/DDBJ whole genome shotgun (WGS) entry which is preliminary data.</text>
</comment>
<sequence>MKNGRLSFDAKIVSSILVSICRFLTGIRAKQTSPIADNTPCIYYANHSSHLDGLVIWSCLAPDIRPYVHPVAAEDYWNKNRLRRYLSRRIFRAVLIPRHATKMAFSEYPPESQGQVELTKESSTNNDLSAPTQNKVNALELMQKILDKGESLIIFPEGTRGNGESIQDFKAGLWHLSRKNPNVQLVPIYLENLNRVLPKGSRLVVPVICSALFGAPIESTTEEESKQEFLIRAKIALEELHNGTY</sequence>
<dbReference type="EMBL" id="LXEV01000032">
    <property type="protein sequence ID" value="OAT45441.1"/>
    <property type="molecule type" value="Genomic_DNA"/>
</dbReference>
<name>A0AAJ3HQH1_PROHU</name>
<dbReference type="SMART" id="SM00563">
    <property type="entry name" value="PlsC"/>
    <property type="match status" value="1"/>
</dbReference>
<feature type="region of interest" description="Disordered" evidence="4">
    <location>
        <begin position="110"/>
        <end position="131"/>
    </location>
</feature>
<dbReference type="InterPro" id="IPR002123">
    <property type="entry name" value="Plipid/glycerol_acylTrfase"/>
</dbReference>
<evidence type="ECO:0000256" key="1">
    <source>
        <dbReference type="ARBA" id="ARBA00005189"/>
    </source>
</evidence>
<evidence type="ECO:0000256" key="2">
    <source>
        <dbReference type="ARBA" id="ARBA00022679"/>
    </source>
</evidence>
<accession>A0AAJ3HQH1</accession>
<evidence type="ECO:0000313" key="6">
    <source>
        <dbReference type="EMBL" id="OAT45441.1"/>
    </source>
</evidence>
<comment type="pathway">
    <text evidence="1">Lipid metabolism.</text>
</comment>
<dbReference type="PANTHER" id="PTHR10434:SF11">
    <property type="entry name" value="1-ACYL-SN-GLYCEROL-3-PHOSPHATE ACYLTRANSFERASE"/>
    <property type="match status" value="1"/>
</dbReference>